<accession>A0ABR9K7U0</accession>
<comment type="caution">
    <text evidence="1">The sequence shown here is derived from an EMBL/GenBank/DDBJ whole genome shotgun (WGS) entry which is preliminary data.</text>
</comment>
<organism evidence="1 2">
    <name type="scientific">Nonomuraea africana</name>
    <dbReference type="NCBI Taxonomy" id="46171"/>
    <lineage>
        <taxon>Bacteria</taxon>
        <taxon>Bacillati</taxon>
        <taxon>Actinomycetota</taxon>
        <taxon>Actinomycetes</taxon>
        <taxon>Streptosporangiales</taxon>
        <taxon>Streptosporangiaceae</taxon>
        <taxon>Nonomuraea</taxon>
    </lineage>
</organism>
<proteinExistence type="predicted"/>
<reference evidence="1 2" key="1">
    <citation type="submission" date="2020-10" db="EMBL/GenBank/DDBJ databases">
        <title>Sequencing the genomes of 1000 actinobacteria strains.</title>
        <authorList>
            <person name="Klenk H.-P."/>
        </authorList>
    </citation>
    <scope>NUCLEOTIDE SEQUENCE [LARGE SCALE GENOMIC DNA]</scope>
    <source>
        <strain evidence="1 2">DSM 43748</strain>
    </source>
</reference>
<protein>
    <submittedName>
        <fullName evidence="1">Uncharacterized protein</fullName>
    </submittedName>
</protein>
<name>A0ABR9K7U0_9ACTN</name>
<dbReference type="RefSeq" id="WP_192773206.1">
    <property type="nucleotide sequence ID" value="NZ_BAAASY010000019.1"/>
</dbReference>
<gene>
    <name evidence="1" type="ORF">H4W81_000416</name>
</gene>
<dbReference type="Proteomes" id="UP000661607">
    <property type="component" value="Unassembled WGS sequence"/>
</dbReference>
<evidence type="ECO:0000313" key="2">
    <source>
        <dbReference type="Proteomes" id="UP000661607"/>
    </source>
</evidence>
<sequence length="160" mass="17755">MVTRSIEWDDTRAATEQAERMAIQNERPLWNINLSQWRAVRADDGTFVLARKPPNKTSWPAALAGAAFGEFGLRLVEEGDVFRGVGTGDSTKPRQCRVPGDAWTAYERVFARLGTTRAEDLNAHIRQQIREHGPFFAARALRAASRASGLSRARSWSGGT</sequence>
<keyword evidence="2" id="KW-1185">Reference proteome</keyword>
<evidence type="ECO:0000313" key="1">
    <source>
        <dbReference type="EMBL" id="MBE1557637.1"/>
    </source>
</evidence>
<dbReference type="EMBL" id="JADBEF010000001">
    <property type="protein sequence ID" value="MBE1557637.1"/>
    <property type="molecule type" value="Genomic_DNA"/>
</dbReference>